<dbReference type="EMBL" id="BPQH01000005">
    <property type="protein sequence ID" value="GJD49063.1"/>
    <property type="molecule type" value="Genomic_DNA"/>
</dbReference>
<keyword evidence="1" id="KW-1133">Transmembrane helix</keyword>
<organism evidence="2 3">
    <name type="scientific">Methylobacterium crusticola</name>
    <dbReference type="NCBI Taxonomy" id="1697972"/>
    <lineage>
        <taxon>Bacteria</taxon>
        <taxon>Pseudomonadati</taxon>
        <taxon>Pseudomonadota</taxon>
        <taxon>Alphaproteobacteria</taxon>
        <taxon>Hyphomicrobiales</taxon>
        <taxon>Methylobacteriaceae</taxon>
        <taxon>Methylobacterium</taxon>
    </lineage>
</organism>
<gene>
    <name evidence="2" type="ORF">OPKNFCMD_1792</name>
</gene>
<name>A0ABQ4QUQ4_9HYPH</name>
<accession>A0ABQ4QUQ4</accession>
<keyword evidence="1" id="KW-0472">Membrane</keyword>
<feature type="transmembrane region" description="Helical" evidence="1">
    <location>
        <begin position="116"/>
        <end position="136"/>
    </location>
</feature>
<evidence type="ECO:0000313" key="3">
    <source>
        <dbReference type="Proteomes" id="UP001055167"/>
    </source>
</evidence>
<evidence type="ECO:0008006" key="4">
    <source>
        <dbReference type="Google" id="ProtNLM"/>
    </source>
</evidence>
<dbReference type="PANTHER" id="PTHR30007">
    <property type="entry name" value="PHP DOMAIN PROTEIN"/>
    <property type="match status" value="1"/>
</dbReference>
<protein>
    <recommendedName>
        <fullName evidence="4">Transposase DDE domain-containing protein</fullName>
    </recommendedName>
</protein>
<reference evidence="2" key="1">
    <citation type="journal article" date="2021" name="Front. Microbiol.">
        <title>Comprehensive Comparative Genomics and Phenotyping of Methylobacterium Species.</title>
        <authorList>
            <person name="Alessa O."/>
            <person name="Ogura Y."/>
            <person name="Fujitani Y."/>
            <person name="Takami H."/>
            <person name="Hayashi T."/>
            <person name="Sahin N."/>
            <person name="Tani A."/>
        </authorList>
    </citation>
    <scope>NUCLEOTIDE SEQUENCE</scope>
    <source>
        <strain evidence="2">KCTC 52305</strain>
    </source>
</reference>
<evidence type="ECO:0000313" key="2">
    <source>
        <dbReference type="EMBL" id="GJD49063.1"/>
    </source>
</evidence>
<keyword evidence="1" id="KW-0812">Transmembrane</keyword>
<reference evidence="2" key="2">
    <citation type="submission" date="2021-08" db="EMBL/GenBank/DDBJ databases">
        <authorList>
            <person name="Tani A."/>
            <person name="Ola A."/>
            <person name="Ogura Y."/>
            <person name="Katsura K."/>
            <person name="Hayashi T."/>
        </authorList>
    </citation>
    <scope>NUCLEOTIDE SEQUENCE</scope>
    <source>
        <strain evidence="2">KCTC 52305</strain>
    </source>
</reference>
<evidence type="ECO:0000256" key="1">
    <source>
        <dbReference type="SAM" id="Phobius"/>
    </source>
</evidence>
<proteinExistence type="predicted"/>
<keyword evidence="3" id="KW-1185">Reference proteome</keyword>
<dbReference type="Proteomes" id="UP001055167">
    <property type="component" value="Unassembled WGS sequence"/>
</dbReference>
<comment type="caution">
    <text evidence="2">The sequence shown here is derived from an EMBL/GenBank/DDBJ whole genome shotgun (WGS) entry which is preliminary data.</text>
</comment>
<dbReference type="PANTHER" id="PTHR30007:SF0">
    <property type="entry name" value="TRANSPOSASE"/>
    <property type="match status" value="1"/>
</dbReference>
<sequence length="139" mass="15179">MSDREQILTNLSDFAAFVTLQLSKSAWLLAAHAISSEKTLAHRLCGGDVEGLLPPAAPPAYRGERVGTATAIVVEIVVPNEGQAGFAVQPRCWVIERTFSWISRCRRLARDHETTVSSALAFFVLAAAMILVRRLARAF</sequence>